<name>A0A3A5MFL9_9MICO</name>
<evidence type="ECO:0000256" key="1">
    <source>
        <dbReference type="SAM" id="Phobius"/>
    </source>
</evidence>
<dbReference type="AlphaFoldDB" id="A0A3A5MFL9"/>
<sequence>MSKRLIVVVAGLMVVAIAAVFYLFGGNPLRGGIQGLIEPRSAMTIDEVLAGFESLPGLPVTNAAYVTEDVCPKVGCIQALRSEEVSVYKFADRDVAAKFNKTLGADGHQSDWVVLEYDDARSNNVAQLSYANTVDGMWTSD</sequence>
<organism evidence="2 3">
    <name type="scientific">Cryobacterium melibiosiphilum</name>
    <dbReference type="NCBI Taxonomy" id="995039"/>
    <lineage>
        <taxon>Bacteria</taxon>
        <taxon>Bacillati</taxon>
        <taxon>Actinomycetota</taxon>
        <taxon>Actinomycetes</taxon>
        <taxon>Micrococcales</taxon>
        <taxon>Microbacteriaceae</taxon>
        <taxon>Cryobacterium</taxon>
    </lineage>
</organism>
<gene>
    <name evidence="2" type="ORF">D6T64_13405</name>
</gene>
<keyword evidence="1" id="KW-0472">Membrane</keyword>
<evidence type="ECO:0000313" key="3">
    <source>
        <dbReference type="Proteomes" id="UP000272015"/>
    </source>
</evidence>
<keyword evidence="1" id="KW-1133">Transmembrane helix</keyword>
<feature type="transmembrane region" description="Helical" evidence="1">
    <location>
        <begin position="6"/>
        <end position="24"/>
    </location>
</feature>
<dbReference type="RefSeq" id="WP_119975191.1">
    <property type="nucleotide sequence ID" value="NZ_JBHSQA010000014.1"/>
</dbReference>
<keyword evidence="1" id="KW-0812">Transmembrane</keyword>
<dbReference type="OrthoDB" id="5114594at2"/>
<comment type="caution">
    <text evidence="2">The sequence shown here is derived from an EMBL/GenBank/DDBJ whole genome shotgun (WGS) entry which is preliminary data.</text>
</comment>
<accession>A0A3A5MFL9</accession>
<proteinExistence type="predicted"/>
<evidence type="ECO:0000313" key="2">
    <source>
        <dbReference type="EMBL" id="RJT87601.1"/>
    </source>
</evidence>
<dbReference type="EMBL" id="QZVS01000088">
    <property type="protein sequence ID" value="RJT87601.1"/>
    <property type="molecule type" value="Genomic_DNA"/>
</dbReference>
<reference evidence="2 3" key="1">
    <citation type="submission" date="2018-09" db="EMBL/GenBank/DDBJ databases">
        <title>Novel species of Cryobacterium.</title>
        <authorList>
            <person name="Liu Q."/>
            <person name="Xin Y.-H."/>
        </authorList>
    </citation>
    <scope>NUCLEOTIDE SEQUENCE [LARGE SCALE GENOMIC DNA]</scope>
    <source>
        <strain evidence="2 3">Hh39</strain>
    </source>
</reference>
<keyword evidence="3" id="KW-1185">Reference proteome</keyword>
<dbReference type="Proteomes" id="UP000272015">
    <property type="component" value="Unassembled WGS sequence"/>
</dbReference>
<protein>
    <submittedName>
        <fullName evidence="2">Uncharacterized protein</fullName>
    </submittedName>
</protein>